<dbReference type="InterPro" id="IPR003661">
    <property type="entry name" value="HisK_dim/P_dom"/>
</dbReference>
<evidence type="ECO:0000256" key="5">
    <source>
        <dbReference type="ARBA" id="ARBA00022777"/>
    </source>
</evidence>
<dbReference type="InterPro" id="IPR036097">
    <property type="entry name" value="HisK_dim/P_sf"/>
</dbReference>
<dbReference type="PROSITE" id="PS50110">
    <property type="entry name" value="RESPONSE_REGULATORY"/>
    <property type="match status" value="1"/>
</dbReference>
<reference evidence="12 13" key="1">
    <citation type="submission" date="2018-03" db="EMBL/GenBank/DDBJ databases">
        <title>Genomic Encyclopedia of Archaeal and Bacterial Type Strains, Phase II (KMG-II): from individual species to whole genera.</title>
        <authorList>
            <person name="Goeker M."/>
        </authorList>
    </citation>
    <scope>NUCLEOTIDE SEQUENCE [LARGE SCALE GENOMIC DNA]</scope>
    <source>
        <strain evidence="12 13">DSM 27267</strain>
    </source>
</reference>
<keyword evidence="7" id="KW-0472">Membrane</keyword>
<dbReference type="CDD" id="cd17546">
    <property type="entry name" value="REC_hyHK_CKI1_RcsC-like"/>
    <property type="match status" value="1"/>
</dbReference>
<dbReference type="OrthoDB" id="9796457at2"/>
<feature type="domain" description="PAS" evidence="10">
    <location>
        <begin position="109"/>
        <end position="154"/>
    </location>
</feature>
<dbReference type="EMBL" id="BLAU01000001">
    <property type="protein sequence ID" value="GET20443.1"/>
    <property type="molecule type" value="Genomic_DNA"/>
</dbReference>
<dbReference type="CDD" id="cd00082">
    <property type="entry name" value="HisKA"/>
    <property type="match status" value="1"/>
</dbReference>
<dbReference type="Gene3D" id="3.40.50.2300">
    <property type="match status" value="1"/>
</dbReference>
<keyword evidence="5" id="KW-0418">Kinase</keyword>
<evidence type="ECO:0000256" key="2">
    <source>
        <dbReference type="ARBA" id="ARBA00012438"/>
    </source>
</evidence>
<evidence type="ECO:0000313" key="13">
    <source>
        <dbReference type="Proteomes" id="UP000240621"/>
    </source>
</evidence>
<dbReference type="InterPro" id="IPR036890">
    <property type="entry name" value="HATPase_C_sf"/>
</dbReference>
<proteinExistence type="predicted"/>
<gene>
    <name evidence="12" type="ORF">CLV93_10252</name>
    <name evidence="11" type="ORF">JCM18694_06890</name>
</gene>
<dbReference type="InterPro" id="IPR005467">
    <property type="entry name" value="His_kinase_dom"/>
</dbReference>
<keyword evidence="7" id="KW-1133">Transmembrane helix</keyword>
<dbReference type="Pfam" id="PF00512">
    <property type="entry name" value="HisKA"/>
    <property type="match status" value="1"/>
</dbReference>
<dbReference type="Gene3D" id="3.30.450.20">
    <property type="entry name" value="PAS domain"/>
    <property type="match status" value="1"/>
</dbReference>
<evidence type="ECO:0000256" key="6">
    <source>
        <dbReference type="PROSITE-ProRule" id="PRU00169"/>
    </source>
</evidence>
<comment type="catalytic activity">
    <reaction evidence="1">
        <text>ATP + protein L-histidine = ADP + protein N-phospho-L-histidine.</text>
        <dbReference type="EC" id="2.7.13.3"/>
    </reaction>
</comment>
<feature type="transmembrane region" description="Helical" evidence="7">
    <location>
        <begin position="21"/>
        <end position="42"/>
    </location>
</feature>
<keyword evidence="7" id="KW-0812">Transmembrane</keyword>
<dbReference type="Pfam" id="PF00072">
    <property type="entry name" value="Response_reg"/>
    <property type="match status" value="1"/>
</dbReference>
<dbReference type="Proteomes" id="UP000240621">
    <property type="component" value="Unassembled WGS sequence"/>
</dbReference>
<evidence type="ECO:0000256" key="7">
    <source>
        <dbReference type="SAM" id="Phobius"/>
    </source>
</evidence>
<sequence>MQQPTNEKRKVRGKTEVRITIIYLIVGILWITLSDEAILMFGQTAEDLTRLQNYKGWFFVISTALLIFFLIRQEIRKRNAVEDLLRLRNDELSESLETIRQFQNEKRSSQKRFLGLYKNIREGFAWLDAAGNIKGTNPAFLNMLQFSSEQLIGKHYRELCPMGCHQLLSAIDERGYTDIIDIELLNAAGQKVPVSLMAYKMPAPTGDSEEIWVIVKDIIDEKKVEKDILTAKQYAEQSERLKSVFLANISHEIRTPMNSIIGFAELLGNDELPDERRKWYSRIIAENAEMLLVIVNNVLDISRLETGQLKIIRQETDLNKVISDIYDLFALQADDKGIELTIKNLLPKDKAHIYTDEAKLKQILINITGNAIKFTQEGEISISSSVENGEVCFSIADTGIGIAPEDQKAIFERFRQVDDSTTRKYGGTGLGLTISLGLTELLGGSLKLESEHGKGSVFHICIPAQTNHPDKATFAPKKNNVSSVKTENPAILIVEDEHASTLLIKEALKEVSAEVIFVKDGESAIKICAEDSSIRLVLMDLNLPGIDGAETARLIKEKCPGILVIGQSAQQLNHQNSSKQQSIFDDFLLKPYLPKELVALVKKHI</sequence>
<dbReference type="Pfam" id="PF02518">
    <property type="entry name" value="HATPase_c"/>
    <property type="match status" value="1"/>
</dbReference>
<dbReference type="FunFam" id="3.30.565.10:FF:000010">
    <property type="entry name" value="Sensor histidine kinase RcsC"/>
    <property type="match status" value="1"/>
</dbReference>
<dbReference type="Pfam" id="PF13426">
    <property type="entry name" value="PAS_9"/>
    <property type="match status" value="1"/>
</dbReference>
<dbReference type="AlphaFoldDB" id="A0A2P8CH12"/>
<dbReference type="InterPro" id="IPR011006">
    <property type="entry name" value="CheY-like_superfamily"/>
</dbReference>
<dbReference type="InterPro" id="IPR035965">
    <property type="entry name" value="PAS-like_dom_sf"/>
</dbReference>
<evidence type="ECO:0000313" key="12">
    <source>
        <dbReference type="EMBL" id="PSK84268.1"/>
    </source>
</evidence>
<feature type="domain" description="Response regulatory" evidence="9">
    <location>
        <begin position="490"/>
        <end position="605"/>
    </location>
</feature>
<feature type="domain" description="Histidine kinase" evidence="8">
    <location>
        <begin position="248"/>
        <end position="466"/>
    </location>
</feature>
<protein>
    <recommendedName>
        <fullName evidence="2">histidine kinase</fullName>
        <ecNumber evidence="2">2.7.13.3</ecNumber>
    </recommendedName>
</protein>
<dbReference type="Gene3D" id="3.30.565.10">
    <property type="entry name" value="Histidine kinase-like ATPase, C-terminal domain"/>
    <property type="match status" value="1"/>
</dbReference>
<dbReference type="InterPro" id="IPR001789">
    <property type="entry name" value="Sig_transdc_resp-reg_receiver"/>
</dbReference>
<dbReference type="NCBIfam" id="TIGR00229">
    <property type="entry name" value="sensory_box"/>
    <property type="match status" value="1"/>
</dbReference>
<evidence type="ECO:0000259" key="9">
    <source>
        <dbReference type="PROSITE" id="PS50110"/>
    </source>
</evidence>
<evidence type="ECO:0000256" key="4">
    <source>
        <dbReference type="ARBA" id="ARBA00022679"/>
    </source>
</evidence>
<keyword evidence="14" id="KW-1185">Reference proteome</keyword>
<dbReference type="PANTHER" id="PTHR43047">
    <property type="entry name" value="TWO-COMPONENT HISTIDINE PROTEIN KINASE"/>
    <property type="match status" value="1"/>
</dbReference>
<keyword evidence="3 6" id="KW-0597">Phosphoprotein</keyword>
<dbReference type="SMART" id="SM00448">
    <property type="entry name" value="REC"/>
    <property type="match status" value="1"/>
</dbReference>
<evidence type="ECO:0000256" key="3">
    <source>
        <dbReference type="ARBA" id="ARBA00022553"/>
    </source>
</evidence>
<dbReference type="SUPFAM" id="SSF47384">
    <property type="entry name" value="Homodimeric domain of signal transducing histidine kinase"/>
    <property type="match status" value="1"/>
</dbReference>
<feature type="modified residue" description="4-aspartylphosphate" evidence="6">
    <location>
        <position position="540"/>
    </location>
</feature>
<dbReference type="SMART" id="SM00387">
    <property type="entry name" value="HATPase_c"/>
    <property type="match status" value="1"/>
</dbReference>
<comment type="caution">
    <text evidence="12">The sequence shown here is derived from an EMBL/GenBank/DDBJ whole genome shotgun (WGS) entry which is preliminary data.</text>
</comment>
<dbReference type="InterPro" id="IPR000014">
    <property type="entry name" value="PAS"/>
</dbReference>
<dbReference type="InterPro" id="IPR004358">
    <property type="entry name" value="Sig_transdc_His_kin-like_C"/>
</dbReference>
<name>A0A2P8CH12_9BACT</name>
<dbReference type="RefSeq" id="WP_106540877.1">
    <property type="nucleotide sequence ID" value="NZ_BLAU01000001.1"/>
</dbReference>
<dbReference type="PROSITE" id="PS50109">
    <property type="entry name" value="HIS_KIN"/>
    <property type="match status" value="1"/>
</dbReference>
<dbReference type="SMART" id="SM00388">
    <property type="entry name" value="HisKA"/>
    <property type="match status" value="1"/>
</dbReference>
<evidence type="ECO:0000313" key="14">
    <source>
        <dbReference type="Proteomes" id="UP000396862"/>
    </source>
</evidence>
<dbReference type="PROSITE" id="PS50112">
    <property type="entry name" value="PAS"/>
    <property type="match status" value="1"/>
</dbReference>
<dbReference type="SUPFAM" id="SSF55785">
    <property type="entry name" value="PYP-like sensor domain (PAS domain)"/>
    <property type="match status" value="1"/>
</dbReference>
<evidence type="ECO:0000259" key="8">
    <source>
        <dbReference type="PROSITE" id="PS50109"/>
    </source>
</evidence>
<dbReference type="Proteomes" id="UP000396862">
    <property type="component" value="Unassembled WGS sequence"/>
</dbReference>
<accession>A0A2P8CH12</accession>
<evidence type="ECO:0000259" key="10">
    <source>
        <dbReference type="PROSITE" id="PS50112"/>
    </source>
</evidence>
<dbReference type="SUPFAM" id="SSF52172">
    <property type="entry name" value="CheY-like"/>
    <property type="match status" value="1"/>
</dbReference>
<dbReference type="PANTHER" id="PTHR43047:SF64">
    <property type="entry name" value="HISTIDINE KINASE CONTAINING CHEY-HOMOLOGOUS RECEIVER DOMAIN AND PAS DOMAIN-RELATED"/>
    <property type="match status" value="1"/>
</dbReference>
<dbReference type="InterPro" id="IPR003594">
    <property type="entry name" value="HATPase_dom"/>
</dbReference>
<dbReference type="PRINTS" id="PR00344">
    <property type="entry name" value="BCTRLSENSOR"/>
</dbReference>
<evidence type="ECO:0000256" key="1">
    <source>
        <dbReference type="ARBA" id="ARBA00000085"/>
    </source>
</evidence>
<organism evidence="12 13">
    <name type="scientific">Prolixibacter denitrificans</name>
    <dbReference type="NCBI Taxonomy" id="1541063"/>
    <lineage>
        <taxon>Bacteria</taxon>
        <taxon>Pseudomonadati</taxon>
        <taxon>Bacteroidota</taxon>
        <taxon>Bacteroidia</taxon>
        <taxon>Marinilabiliales</taxon>
        <taxon>Prolixibacteraceae</taxon>
        <taxon>Prolixibacter</taxon>
    </lineage>
</organism>
<dbReference type="EC" id="2.7.13.3" evidence="2"/>
<feature type="transmembrane region" description="Helical" evidence="7">
    <location>
        <begin position="54"/>
        <end position="71"/>
    </location>
</feature>
<dbReference type="CDD" id="cd00130">
    <property type="entry name" value="PAS"/>
    <property type="match status" value="1"/>
</dbReference>
<dbReference type="Gene3D" id="1.10.287.130">
    <property type="match status" value="1"/>
</dbReference>
<evidence type="ECO:0000313" key="11">
    <source>
        <dbReference type="EMBL" id="GET20443.1"/>
    </source>
</evidence>
<dbReference type="SMART" id="SM00091">
    <property type="entry name" value="PAS"/>
    <property type="match status" value="1"/>
</dbReference>
<dbReference type="EMBL" id="PYGC01000002">
    <property type="protein sequence ID" value="PSK84268.1"/>
    <property type="molecule type" value="Genomic_DNA"/>
</dbReference>
<dbReference type="CDD" id="cd16922">
    <property type="entry name" value="HATPase_EvgS-ArcB-TorS-like"/>
    <property type="match status" value="1"/>
</dbReference>
<reference evidence="11 14" key="2">
    <citation type="submission" date="2019-10" db="EMBL/GenBank/DDBJ databases">
        <title>Prolixibacter strains distinguished by the presence of nitrate reductase genes were adept at nitrate-dependent anaerobic corrosion of metallic iron and carbon steel.</title>
        <authorList>
            <person name="Iino T."/>
            <person name="Shono N."/>
            <person name="Ito K."/>
            <person name="Nakamura R."/>
            <person name="Sueoka K."/>
            <person name="Harayama S."/>
            <person name="Ohkuma M."/>
        </authorList>
    </citation>
    <scope>NUCLEOTIDE SEQUENCE [LARGE SCALE GENOMIC DNA]</scope>
    <source>
        <strain evidence="11 14">MIC1-1</strain>
    </source>
</reference>
<dbReference type="SUPFAM" id="SSF55874">
    <property type="entry name" value="ATPase domain of HSP90 chaperone/DNA topoisomerase II/histidine kinase"/>
    <property type="match status" value="1"/>
</dbReference>
<dbReference type="GO" id="GO:0000155">
    <property type="term" value="F:phosphorelay sensor kinase activity"/>
    <property type="evidence" value="ECO:0007669"/>
    <property type="project" value="InterPro"/>
</dbReference>
<keyword evidence="4" id="KW-0808">Transferase</keyword>